<evidence type="ECO:0000256" key="4">
    <source>
        <dbReference type="ARBA" id="ARBA00038314"/>
    </source>
</evidence>
<evidence type="ECO:0000256" key="1">
    <source>
        <dbReference type="ARBA" id="ARBA00005179"/>
    </source>
</evidence>
<comment type="pathway">
    <text evidence="1">Secondary metabolite biosynthesis.</text>
</comment>
<evidence type="ECO:0000256" key="2">
    <source>
        <dbReference type="ARBA" id="ARBA00022679"/>
    </source>
</evidence>
<dbReference type="Gene3D" id="3.40.50.150">
    <property type="entry name" value="Vaccinia Virus protein VP39"/>
    <property type="match status" value="1"/>
</dbReference>
<evidence type="ECO:0000313" key="6">
    <source>
        <dbReference type="EMBL" id="GBE84469.1"/>
    </source>
</evidence>
<dbReference type="Proteomes" id="UP000287166">
    <property type="component" value="Unassembled WGS sequence"/>
</dbReference>
<comment type="similarity">
    <text evidence="4">Belongs to the class I-like SAM-binding methyltransferase superfamily.</text>
</comment>
<dbReference type="AlphaFoldDB" id="A0A401GQN2"/>
<dbReference type="CDD" id="cd02440">
    <property type="entry name" value="AdoMet_MTases"/>
    <property type="match status" value="1"/>
</dbReference>
<reference evidence="6 7" key="1">
    <citation type="journal article" date="2018" name="Sci. Rep.">
        <title>Genome sequence of the cauliflower mushroom Sparassis crispa (Hanabiratake) and its association with beneficial usage.</title>
        <authorList>
            <person name="Kiyama R."/>
            <person name="Furutani Y."/>
            <person name="Kawaguchi K."/>
            <person name="Nakanishi T."/>
        </authorList>
    </citation>
    <scope>NUCLEOTIDE SEQUENCE [LARGE SCALE GENOMIC DNA]</scope>
</reference>
<dbReference type="GO" id="GO:0016740">
    <property type="term" value="F:transferase activity"/>
    <property type="evidence" value="ECO:0007669"/>
    <property type="project" value="UniProtKB-KW"/>
</dbReference>
<accession>A0A401GQN2</accession>
<keyword evidence="7" id="KW-1185">Reference proteome</keyword>
<dbReference type="GeneID" id="38781386"/>
<organism evidence="6 7">
    <name type="scientific">Sparassis crispa</name>
    <dbReference type="NCBI Taxonomy" id="139825"/>
    <lineage>
        <taxon>Eukaryota</taxon>
        <taxon>Fungi</taxon>
        <taxon>Dikarya</taxon>
        <taxon>Basidiomycota</taxon>
        <taxon>Agaricomycotina</taxon>
        <taxon>Agaricomycetes</taxon>
        <taxon>Polyporales</taxon>
        <taxon>Sparassidaceae</taxon>
        <taxon>Sparassis</taxon>
    </lineage>
</organism>
<evidence type="ECO:0000256" key="5">
    <source>
        <dbReference type="SAM" id="MobiDB-lite"/>
    </source>
</evidence>
<evidence type="ECO:0000313" key="7">
    <source>
        <dbReference type="Proteomes" id="UP000287166"/>
    </source>
</evidence>
<dbReference type="InParanoid" id="A0A401GQN2"/>
<dbReference type="RefSeq" id="XP_027615382.1">
    <property type="nucleotide sequence ID" value="XM_027759581.1"/>
</dbReference>
<evidence type="ECO:0000256" key="3">
    <source>
        <dbReference type="ARBA" id="ARBA00022691"/>
    </source>
</evidence>
<feature type="region of interest" description="Disordered" evidence="5">
    <location>
        <begin position="193"/>
        <end position="213"/>
    </location>
</feature>
<keyword evidence="3" id="KW-0949">S-adenosyl-L-methionine</keyword>
<evidence type="ECO:0008006" key="8">
    <source>
        <dbReference type="Google" id="ProtNLM"/>
    </source>
</evidence>
<gene>
    <name evidence="6" type="ORF">SCP_0604480</name>
</gene>
<dbReference type="PANTHER" id="PTHR35897:SF1">
    <property type="entry name" value="METHYLTRANSFERASE AUSD"/>
    <property type="match status" value="1"/>
</dbReference>
<dbReference type="STRING" id="139825.A0A401GQN2"/>
<protein>
    <recommendedName>
        <fullName evidence="8">Methyltransferase domain-containing protein</fullName>
    </recommendedName>
</protein>
<dbReference type="OrthoDB" id="2094832at2759"/>
<dbReference type="SUPFAM" id="SSF53335">
    <property type="entry name" value="S-adenosyl-L-methionine-dependent methyltransferases"/>
    <property type="match status" value="1"/>
</dbReference>
<keyword evidence="2" id="KW-0808">Transferase</keyword>
<proteinExistence type="inferred from homology"/>
<dbReference type="EMBL" id="BFAD01000006">
    <property type="protein sequence ID" value="GBE84469.1"/>
    <property type="molecule type" value="Genomic_DNA"/>
</dbReference>
<dbReference type="InterPro" id="IPR051654">
    <property type="entry name" value="Meroterpenoid_MTases"/>
</dbReference>
<dbReference type="InterPro" id="IPR029063">
    <property type="entry name" value="SAM-dependent_MTases_sf"/>
</dbReference>
<dbReference type="PANTHER" id="PTHR35897">
    <property type="entry name" value="METHYLTRANSFERASE AUSD"/>
    <property type="match status" value="1"/>
</dbReference>
<sequence>MSEITPEGRVPAEMIPPLDPSLLKLSDVETEFLHATITQDDEELQRRILGVQKEAYDMYPYPCIRAFHYVSLMMCGNSIYPMVLAAGKSGNTRFLDLGCCMGSDVRKLAYDSYPVANILGCDLRQEYIDTSHKLYQDVLTSPIHFFTSNIFDVPVFFTATSNAVPVAGHQSLPAARYGNAHLYRSVVPSVLRGDAERDRPRSGCTPEEGTRGHHLRETLRVGEGGYDRRSLGPDALRPLPVILA</sequence>
<comment type="caution">
    <text evidence="6">The sequence shown here is derived from an EMBL/GenBank/DDBJ whole genome shotgun (WGS) entry which is preliminary data.</text>
</comment>
<name>A0A401GQN2_9APHY</name>